<reference evidence="1 2" key="1">
    <citation type="submission" date="2020-04" db="EMBL/GenBank/DDBJ databases">
        <title>MicrobeNet Type strains.</title>
        <authorList>
            <person name="Nicholson A.C."/>
        </authorList>
    </citation>
    <scope>NUCLEOTIDE SEQUENCE [LARGE SCALE GENOMIC DNA]</scope>
    <source>
        <strain evidence="1 2">DSM 45078</strain>
    </source>
</reference>
<comment type="caution">
    <text evidence="1">The sequence shown here is derived from an EMBL/GenBank/DDBJ whole genome shotgun (WGS) entry which is preliminary data.</text>
</comment>
<sequence length="95" mass="10910">MDVEGARRFAGAIWRRPDLSGPERLAAVKADAHARGKEPFDLGRLEALCDTSHEGRMDPVQWRWRRFELVYYSHPEMTTIEDLAAHVMLSQGWMG</sequence>
<organism evidence="1 2">
    <name type="scientific">Nocardia speluncae</name>
    <dbReference type="NCBI Taxonomy" id="419477"/>
    <lineage>
        <taxon>Bacteria</taxon>
        <taxon>Bacillati</taxon>
        <taxon>Actinomycetota</taxon>
        <taxon>Actinomycetes</taxon>
        <taxon>Mycobacteriales</taxon>
        <taxon>Nocardiaceae</taxon>
        <taxon>Nocardia</taxon>
    </lineage>
</organism>
<name>A0A846XS22_9NOCA</name>
<dbReference type="EMBL" id="JAAXOO010000008">
    <property type="protein sequence ID" value="NKY37293.1"/>
    <property type="molecule type" value="Genomic_DNA"/>
</dbReference>
<dbReference type="AlphaFoldDB" id="A0A846XS22"/>
<evidence type="ECO:0000313" key="1">
    <source>
        <dbReference type="EMBL" id="NKY37293.1"/>
    </source>
</evidence>
<keyword evidence="2" id="KW-1185">Reference proteome</keyword>
<gene>
    <name evidence="1" type="ORF">HGA13_30115</name>
</gene>
<dbReference type="RefSeq" id="WP_068040801.1">
    <property type="nucleotide sequence ID" value="NZ_JAAXOO010000008.1"/>
</dbReference>
<dbReference type="Proteomes" id="UP000565715">
    <property type="component" value="Unassembled WGS sequence"/>
</dbReference>
<evidence type="ECO:0000313" key="2">
    <source>
        <dbReference type="Proteomes" id="UP000565715"/>
    </source>
</evidence>
<proteinExistence type="predicted"/>
<accession>A0A846XS22</accession>
<protein>
    <submittedName>
        <fullName evidence="1">Uncharacterized protein</fullName>
    </submittedName>
</protein>